<organism evidence="2 3">
    <name type="scientific">Triticum urartu</name>
    <name type="common">Red wild einkorn</name>
    <name type="synonym">Crithodium urartu</name>
    <dbReference type="NCBI Taxonomy" id="4572"/>
    <lineage>
        <taxon>Eukaryota</taxon>
        <taxon>Viridiplantae</taxon>
        <taxon>Streptophyta</taxon>
        <taxon>Embryophyta</taxon>
        <taxon>Tracheophyta</taxon>
        <taxon>Spermatophyta</taxon>
        <taxon>Magnoliopsida</taxon>
        <taxon>Liliopsida</taxon>
        <taxon>Poales</taxon>
        <taxon>Poaceae</taxon>
        <taxon>BOP clade</taxon>
        <taxon>Pooideae</taxon>
        <taxon>Triticodae</taxon>
        <taxon>Triticeae</taxon>
        <taxon>Triticinae</taxon>
        <taxon>Triticum</taxon>
    </lineage>
</organism>
<dbReference type="AlphaFoldDB" id="A0A8R7U4H3"/>
<dbReference type="EnsemblPlants" id="TuG1812G0400001238.01.T01">
    <property type="protein sequence ID" value="TuG1812G0400001238.01.T01.cds251213"/>
    <property type="gene ID" value="TuG1812G0400001238.01"/>
</dbReference>
<protein>
    <submittedName>
        <fullName evidence="2">Uncharacterized protein</fullName>
    </submittedName>
</protein>
<name>A0A8R7U4H3_TRIUA</name>
<reference evidence="3" key="1">
    <citation type="journal article" date="2013" name="Nature">
        <title>Draft genome of the wheat A-genome progenitor Triticum urartu.</title>
        <authorList>
            <person name="Ling H.Q."/>
            <person name="Zhao S."/>
            <person name="Liu D."/>
            <person name="Wang J."/>
            <person name="Sun H."/>
            <person name="Zhang C."/>
            <person name="Fan H."/>
            <person name="Li D."/>
            <person name="Dong L."/>
            <person name="Tao Y."/>
            <person name="Gao C."/>
            <person name="Wu H."/>
            <person name="Li Y."/>
            <person name="Cui Y."/>
            <person name="Guo X."/>
            <person name="Zheng S."/>
            <person name="Wang B."/>
            <person name="Yu K."/>
            <person name="Liang Q."/>
            <person name="Yang W."/>
            <person name="Lou X."/>
            <person name="Chen J."/>
            <person name="Feng M."/>
            <person name="Jian J."/>
            <person name="Zhang X."/>
            <person name="Luo G."/>
            <person name="Jiang Y."/>
            <person name="Liu J."/>
            <person name="Wang Z."/>
            <person name="Sha Y."/>
            <person name="Zhang B."/>
            <person name="Wu H."/>
            <person name="Tang D."/>
            <person name="Shen Q."/>
            <person name="Xue P."/>
            <person name="Zou S."/>
            <person name="Wang X."/>
            <person name="Liu X."/>
            <person name="Wang F."/>
            <person name="Yang Y."/>
            <person name="An X."/>
            <person name="Dong Z."/>
            <person name="Zhang K."/>
            <person name="Zhang X."/>
            <person name="Luo M.C."/>
            <person name="Dvorak J."/>
            <person name="Tong Y."/>
            <person name="Wang J."/>
            <person name="Yang H."/>
            <person name="Li Z."/>
            <person name="Wang D."/>
            <person name="Zhang A."/>
            <person name="Wang J."/>
        </authorList>
    </citation>
    <scope>NUCLEOTIDE SEQUENCE</scope>
    <source>
        <strain evidence="3">cv. G1812</strain>
    </source>
</reference>
<accession>A0A8R7U4H3</accession>
<dbReference type="Gramene" id="TuG1812G0400001238.01.T01">
    <property type="protein sequence ID" value="TuG1812G0400001238.01.T01.cds251213"/>
    <property type="gene ID" value="TuG1812G0400001238.01"/>
</dbReference>
<sequence>MLDSATVEATATQKGPEPRNWLKTWDVTPSSSSL</sequence>
<evidence type="ECO:0000313" key="2">
    <source>
        <dbReference type="EnsemblPlants" id="TuG1812G0400001238.01.T01.cds251213"/>
    </source>
</evidence>
<evidence type="ECO:0000313" key="3">
    <source>
        <dbReference type="Proteomes" id="UP000015106"/>
    </source>
</evidence>
<feature type="region of interest" description="Disordered" evidence="1">
    <location>
        <begin position="1"/>
        <end position="34"/>
    </location>
</feature>
<reference evidence="2" key="3">
    <citation type="submission" date="2022-06" db="UniProtKB">
        <authorList>
            <consortium name="EnsemblPlants"/>
        </authorList>
    </citation>
    <scope>IDENTIFICATION</scope>
</reference>
<keyword evidence="3" id="KW-1185">Reference proteome</keyword>
<reference evidence="2" key="2">
    <citation type="submission" date="2018-03" db="EMBL/GenBank/DDBJ databases">
        <title>The Triticum urartu genome reveals the dynamic nature of wheat genome evolution.</title>
        <authorList>
            <person name="Ling H."/>
            <person name="Ma B."/>
            <person name="Shi X."/>
            <person name="Liu H."/>
            <person name="Dong L."/>
            <person name="Sun H."/>
            <person name="Cao Y."/>
            <person name="Gao Q."/>
            <person name="Zheng S."/>
            <person name="Li Y."/>
            <person name="Yu Y."/>
            <person name="Du H."/>
            <person name="Qi M."/>
            <person name="Li Y."/>
            <person name="Yu H."/>
            <person name="Cui Y."/>
            <person name="Wang N."/>
            <person name="Chen C."/>
            <person name="Wu H."/>
            <person name="Zhao Y."/>
            <person name="Zhang J."/>
            <person name="Li Y."/>
            <person name="Zhou W."/>
            <person name="Zhang B."/>
            <person name="Hu W."/>
            <person name="Eijk M."/>
            <person name="Tang J."/>
            <person name="Witsenboer H."/>
            <person name="Zhao S."/>
            <person name="Li Z."/>
            <person name="Zhang A."/>
            <person name="Wang D."/>
            <person name="Liang C."/>
        </authorList>
    </citation>
    <scope>NUCLEOTIDE SEQUENCE [LARGE SCALE GENOMIC DNA]</scope>
    <source>
        <strain evidence="2">cv. G1812</strain>
    </source>
</reference>
<evidence type="ECO:0000256" key="1">
    <source>
        <dbReference type="SAM" id="MobiDB-lite"/>
    </source>
</evidence>
<proteinExistence type="predicted"/>
<dbReference type="Proteomes" id="UP000015106">
    <property type="component" value="Chromosome 4"/>
</dbReference>